<proteinExistence type="predicted"/>
<dbReference type="AlphaFoldDB" id="A0A0D6R0C0"/>
<dbReference type="Pfam" id="PF05553">
    <property type="entry name" value="DUF761"/>
    <property type="match status" value="1"/>
</dbReference>
<evidence type="ECO:0000313" key="2">
    <source>
        <dbReference type="EMBL" id="JAG95718.1"/>
    </source>
</evidence>
<reference evidence="2" key="1">
    <citation type="submission" date="2015-03" db="EMBL/GenBank/DDBJ databases">
        <title>A transcriptome of Araucaria cunninghamii, an australian fine timber species.</title>
        <authorList>
            <person name="Jing Yi C.J.Y."/>
            <person name="Yin San L.Y.S."/>
            <person name="Abdul Karim S.S."/>
            <person name="Wan Azmi N.N."/>
            <person name="Hercus R.R."/>
            <person name="Croft L.L."/>
        </authorList>
    </citation>
    <scope>NUCLEOTIDE SEQUENCE</scope>
    <source>
        <strain evidence="2">MI0301</strain>
        <tissue evidence="2">Leaf</tissue>
    </source>
</reference>
<organism evidence="2">
    <name type="scientific">Araucaria cunninghamii</name>
    <name type="common">Hoop pine</name>
    <name type="synonym">Moreton Bay pine</name>
    <dbReference type="NCBI Taxonomy" id="56994"/>
    <lineage>
        <taxon>Eukaryota</taxon>
        <taxon>Viridiplantae</taxon>
        <taxon>Streptophyta</taxon>
        <taxon>Embryophyta</taxon>
        <taxon>Tracheophyta</taxon>
        <taxon>Spermatophyta</taxon>
        <taxon>Pinopsida</taxon>
        <taxon>Pinidae</taxon>
        <taxon>Conifers II</taxon>
        <taxon>Araucariales</taxon>
        <taxon>Araucariaceae</taxon>
        <taxon>Araucaria</taxon>
    </lineage>
</organism>
<evidence type="ECO:0000256" key="1">
    <source>
        <dbReference type="SAM" id="MobiDB-lite"/>
    </source>
</evidence>
<accession>A0A0D6R0C0</accession>
<dbReference type="EMBL" id="GCKF01039710">
    <property type="protein sequence ID" value="JAG95718.1"/>
    <property type="molecule type" value="Transcribed_RNA"/>
</dbReference>
<feature type="compositionally biased region" description="Basic and acidic residues" evidence="1">
    <location>
        <begin position="25"/>
        <end position="34"/>
    </location>
</feature>
<feature type="region of interest" description="Disordered" evidence="1">
    <location>
        <begin position="1"/>
        <end position="41"/>
    </location>
</feature>
<sequence>MDPKVSRKSILSSSSEGATVSAQSRQERTRKNDPDQPAEEFIQRSRTELKNRMMDSMAEAAIVKVDEFKPKSFERSEYLKKPSLEMDVDRSADEFIKSFRQNLKIERRESLENYADMLKRGV</sequence>
<dbReference type="InterPro" id="IPR008480">
    <property type="entry name" value="DUF761_pln"/>
</dbReference>
<protein>
    <submittedName>
        <fullName evidence="2">Uncharacterized protein</fullName>
    </submittedName>
</protein>
<name>A0A0D6R0C0_ARACU</name>